<feature type="transmembrane region" description="Helical" evidence="4">
    <location>
        <begin position="184"/>
        <end position="205"/>
    </location>
</feature>
<organism evidence="6 7">
    <name type="scientific">Rhodoferax lacus</name>
    <dbReference type="NCBI Taxonomy" id="2184758"/>
    <lineage>
        <taxon>Bacteria</taxon>
        <taxon>Pseudomonadati</taxon>
        <taxon>Pseudomonadota</taxon>
        <taxon>Betaproteobacteria</taxon>
        <taxon>Burkholderiales</taxon>
        <taxon>Comamonadaceae</taxon>
        <taxon>Rhodoferax</taxon>
    </lineage>
</organism>
<dbReference type="Gene3D" id="1.20.5.1930">
    <property type="match status" value="1"/>
</dbReference>
<evidence type="ECO:0000313" key="6">
    <source>
        <dbReference type="EMBL" id="RFO95673.1"/>
    </source>
</evidence>
<comment type="caution">
    <text evidence="6">The sequence shown here is derived from an EMBL/GenBank/DDBJ whole genome shotgun (WGS) entry which is preliminary data.</text>
</comment>
<evidence type="ECO:0000256" key="2">
    <source>
        <dbReference type="ARBA" id="ARBA00022777"/>
    </source>
</evidence>
<keyword evidence="4" id="KW-0812">Transmembrane</keyword>
<dbReference type="InterPro" id="IPR050482">
    <property type="entry name" value="Sensor_HK_TwoCompSys"/>
</dbReference>
<dbReference type="AlphaFoldDB" id="A0A3E1R8U9"/>
<dbReference type="RefSeq" id="WP_117179278.1">
    <property type="nucleotide sequence ID" value="NZ_QFZK01000013.1"/>
</dbReference>
<feature type="transmembrane region" description="Helical" evidence="4">
    <location>
        <begin position="374"/>
        <end position="391"/>
    </location>
</feature>
<proteinExistence type="predicted"/>
<keyword evidence="1" id="KW-0808">Transferase</keyword>
<dbReference type="GO" id="GO:0000160">
    <property type="term" value="P:phosphorelay signal transduction system"/>
    <property type="evidence" value="ECO:0007669"/>
    <property type="project" value="UniProtKB-KW"/>
</dbReference>
<dbReference type="GO" id="GO:0016301">
    <property type="term" value="F:kinase activity"/>
    <property type="evidence" value="ECO:0007669"/>
    <property type="project" value="UniProtKB-KW"/>
</dbReference>
<name>A0A3E1R8U9_9BURK</name>
<keyword evidence="7" id="KW-1185">Reference proteome</keyword>
<accession>A0A3E1R8U9</accession>
<keyword evidence="2 6" id="KW-0418">Kinase</keyword>
<feature type="transmembrane region" description="Helical" evidence="4">
    <location>
        <begin position="341"/>
        <end position="362"/>
    </location>
</feature>
<evidence type="ECO:0000256" key="1">
    <source>
        <dbReference type="ARBA" id="ARBA00022679"/>
    </source>
</evidence>
<dbReference type="OrthoDB" id="9147043at2"/>
<keyword evidence="4" id="KW-0472">Membrane</keyword>
<feature type="transmembrane region" description="Helical" evidence="4">
    <location>
        <begin position="217"/>
        <end position="238"/>
    </location>
</feature>
<reference evidence="6 7" key="1">
    <citation type="submission" date="2018-05" db="EMBL/GenBank/DDBJ databases">
        <title>Rhodoferax soyangensis sp.nov., isolated from an oligotrophic freshwater lake.</title>
        <authorList>
            <person name="Park M."/>
        </authorList>
    </citation>
    <scope>NUCLEOTIDE SEQUENCE [LARGE SCALE GENOMIC DNA]</scope>
    <source>
        <strain evidence="6 7">IMCC26218</strain>
    </source>
</reference>
<keyword evidence="4" id="KW-1133">Transmembrane helix</keyword>
<keyword evidence="3" id="KW-0902">Two-component regulatory system</keyword>
<evidence type="ECO:0000256" key="4">
    <source>
        <dbReference type="SAM" id="Phobius"/>
    </source>
</evidence>
<dbReference type="CDD" id="cd16917">
    <property type="entry name" value="HATPase_UhpB-NarQ-NarX-like"/>
    <property type="match status" value="1"/>
</dbReference>
<dbReference type="PANTHER" id="PTHR24421">
    <property type="entry name" value="NITRATE/NITRITE SENSOR PROTEIN NARX-RELATED"/>
    <property type="match status" value="1"/>
</dbReference>
<dbReference type="EMBL" id="QFZK01000013">
    <property type="protein sequence ID" value="RFO95673.1"/>
    <property type="molecule type" value="Genomic_DNA"/>
</dbReference>
<evidence type="ECO:0000256" key="3">
    <source>
        <dbReference type="ARBA" id="ARBA00023012"/>
    </source>
</evidence>
<gene>
    <name evidence="6" type="ORF">DIC66_16895</name>
</gene>
<dbReference type="SUPFAM" id="SSF55874">
    <property type="entry name" value="ATPase domain of HSP90 chaperone/DNA topoisomerase II/histidine kinase"/>
    <property type="match status" value="1"/>
</dbReference>
<feature type="domain" description="Histidine kinase/HSP90-like ATPase" evidence="5">
    <location>
        <begin position="539"/>
        <end position="623"/>
    </location>
</feature>
<dbReference type="Gene3D" id="3.30.565.10">
    <property type="entry name" value="Histidine kinase-like ATPase, C-terminal domain"/>
    <property type="match status" value="1"/>
</dbReference>
<dbReference type="Pfam" id="PF02518">
    <property type="entry name" value="HATPase_c"/>
    <property type="match status" value="1"/>
</dbReference>
<feature type="transmembrane region" description="Helical" evidence="4">
    <location>
        <begin position="309"/>
        <end position="329"/>
    </location>
</feature>
<evidence type="ECO:0000313" key="7">
    <source>
        <dbReference type="Proteomes" id="UP000260665"/>
    </source>
</evidence>
<sequence>MLPGCVRMCGTRSAGWLLLLLLAWALPATWARAELLTLRQAHAVVQLGDQVQESDLQLPYNWDIQNRAQHGNARFDLPFELAQTPTDIWGAFIPSVGNAYDVWLNGTLLQSQGDLLQEGGADYAKVPRFVVIPPQLLRQSNLLQVHIRADAARRGGLSEVKVGPQEQAYGAYKRSYMWRGNGSFLVAALSGVVGLLALVLWATQIDRFHGDGPRRDALYLFAALAELCWTLAVGDALIETPPLPWPWWSAVPAAAAAAWACNMQLFCIEVAEWHDRAFVGWFRRWLLLLMALSTVLPLAAAAWELPLALAAWHGALAITFLGFGAVFVWSALHTRRRSHRLVALALLLNLLVGIVDLCNFRIFPTFPDNSLLRFSSLLFGLSLAAIVIARFRTANHAANGMLTTLSQRITEREADLRASYNLLERQAREQERMSERSRILRDMHDGVGSHISLAIRQLQTDVQSRSEADHSEVLHTLGDALDQLKLTIDAIHLPPGDITALLANLRYRLEPRLVASGIALVWDVDLLPVVGGLDAAAMRQLQFMLFESLSNVVQHARASQVRMEAHVGTDDQRVCVRVVDDGSGFDAAQLQRKGLSAMRERAMAIGAQLHISSQPGRTVVEIQLA</sequence>
<feature type="transmembrane region" description="Helical" evidence="4">
    <location>
        <begin position="285"/>
        <end position="303"/>
    </location>
</feature>
<protein>
    <submittedName>
        <fullName evidence="6">Histidine kinase</fullName>
    </submittedName>
</protein>
<dbReference type="Proteomes" id="UP000260665">
    <property type="component" value="Unassembled WGS sequence"/>
</dbReference>
<evidence type="ECO:0000259" key="5">
    <source>
        <dbReference type="Pfam" id="PF02518"/>
    </source>
</evidence>
<dbReference type="InterPro" id="IPR003594">
    <property type="entry name" value="HATPase_dom"/>
</dbReference>
<dbReference type="InterPro" id="IPR036890">
    <property type="entry name" value="HATPase_C_sf"/>
</dbReference>
<feature type="transmembrane region" description="Helical" evidence="4">
    <location>
        <begin position="250"/>
        <end position="273"/>
    </location>
</feature>